<name>A0ABX0UXC8_9HYPH</name>
<dbReference type="RefSeq" id="WP_166950392.1">
    <property type="nucleotide sequence ID" value="NZ_JAASQI010000003.1"/>
</dbReference>
<feature type="domain" description="MmgE/PrpD C-terminal" evidence="3">
    <location>
        <begin position="293"/>
        <end position="458"/>
    </location>
</feature>
<dbReference type="InterPro" id="IPR045336">
    <property type="entry name" value="MmgE_PrpD_N"/>
</dbReference>
<dbReference type="InterPro" id="IPR042188">
    <property type="entry name" value="MmgE/PrpD_sf_2"/>
</dbReference>
<organism evidence="4 5">
    <name type="scientific">Pseudochelatococcus lubricantis</name>
    <dbReference type="NCBI Taxonomy" id="1538102"/>
    <lineage>
        <taxon>Bacteria</taxon>
        <taxon>Pseudomonadati</taxon>
        <taxon>Pseudomonadota</taxon>
        <taxon>Alphaproteobacteria</taxon>
        <taxon>Hyphomicrobiales</taxon>
        <taxon>Chelatococcaceae</taxon>
        <taxon>Pseudochelatococcus</taxon>
    </lineage>
</organism>
<keyword evidence="5" id="KW-1185">Reference proteome</keyword>
<evidence type="ECO:0000259" key="3">
    <source>
        <dbReference type="Pfam" id="PF19305"/>
    </source>
</evidence>
<evidence type="ECO:0000256" key="1">
    <source>
        <dbReference type="ARBA" id="ARBA00006174"/>
    </source>
</evidence>
<dbReference type="Pfam" id="PF19305">
    <property type="entry name" value="MmgE_PrpD_C"/>
    <property type="match status" value="1"/>
</dbReference>
<evidence type="ECO:0000313" key="5">
    <source>
        <dbReference type="Proteomes" id="UP001429580"/>
    </source>
</evidence>
<dbReference type="Proteomes" id="UP001429580">
    <property type="component" value="Unassembled WGS sequence"/>
</dbReference>
<feature type="domain" description="MmgE/PrpD N-terminal" evidence="2">
    <location>
        <begin position="22"/>
        <end position="275"/>
    </location>
</feature>
<reference evidence="4 5" key="1">
    <citation type="submission" date="2020-03" db="EMBL/GenBank/DDBJ databases">
        <title>Genomic Encyclopedia of Type Strains, Phase IV (KMG-IV): sequencing the most valuable type-strain genomes for metagenomic binning, comparative biology and taxonomic classification.</title>
        <authorList>
            <person name="Goeker M."/>
        </authorList>
    </citation>
    <scope>NUCLEOTIDE SEQUENCE [LARGE SCALE GENOMIC DNA]</scope>
    <source>
        <strain evidence="4 5">DSM 103870</strain>
    </source>
</reference>
<comment type="caution">
    <text evidence="4">The sequence shown here is derived from an EMBL/GenBank/DDBJ whole genome shotgun (WGS) entry which is preliminary data.</text>
</comment>
<dbReference type="InterPro" id="IPR045337">
    <property type="entry name" value="MmgE_PrpD_C"/>
</dbReference>
<dbReference type="Gene3D" id="1.10.4100.10">
    <property type="entry name" value="2-methylcitrate dehydratase PrpD"/>
    <property type="match status" value="1"/>
</dbReference>
<dbReference type="Pfam" id="PF03972">
    <property type="entry name" value="MmgE_PrpD_N"/>
    <property type="match status" value="1"/>
</dbReference>
<sequence>MTATSATDTDTALPGEPTLLHHLAIFARAVAVGRFSDTVLTEAKYCLLDTVGCMIAGARLPEGRAFAQAEAGISPAAPGIPAAHVLGFDLRLTEAGAARVNGYTGDILELNDLIGGHASIGAVSAALALAETQGLSGVQTLRALIAGIEITARVNMGYRESNDGRDNRPFTDVGISSEGIPSTIGVSALTAVALGLDEVRTCAALGIGGTLAGWCPVEVLFGVGGTIKPVMFGGWPATVGMLAGRYAAAGVTGPTHLLESPVGLYATLAKGHDPEIVKGSRGWQLERPRRKWHACCGFIHAGVDGVAALRHRYGRQIFEGATVEIGVVPPVATVISSAKLPETETEARFSGRYNVALAAAGADRIVPTHAAKAAEFLADPFVTAMMARIRYVGNDELPHFSHSHVRVLGPDGEARAEQRISGYKGSAAQPLTHAEVMEKFLDLASPGLKEPRDYMDKVLTLETQQSLSFLYDDIHAQRI</sequence>
<dbReference type="InterPro" id="IPR005656">
    <property type="entry name" value="MmgE_PrpD"/>
</dbReference>
<gene>
    <name evidence="4" type="ORF">FHS82_001440</name>
</gene>
<accession>A0ABX0UXC8</accession>
<dbReference type="Gene3D" id="3.30.1330.120">
    <property type="entry name" value="2-methylcitrate dehydratase PrpD"/>
    <property type="match status" value="1"/>
</dbReference>
<evidence type="ECO:0000259" key="2">
    <source>
        <dbReference type="Pfam" id="PF03972"/>
    </source>
</evidence>
<protein>
    <submittedName>
        <fullName evidence="4">2-methylcitrate dehydratase PrpD</fullName>
    </submittedName>
</protein>
<proteinExistence type="inferred from homology"/>
<dbReference type="EMBL" id="JAASQI010000003">
    <property type="protein sequence ID" value="NIJ57604.1"/>
    <property type="molecule type" value="Genomic_DNA"/>
</dbReference>
<dbReference type="PANTHER" id="PTHR16943:SF8">
    <property type="entry name" value="2-METHYLCITRATE DEHYDRATASE"/>
    <property type="match status" value="1"/>
</dbReference>
<evidence type="ECO:0000313" key="4">
    <source>
        <dbReference type="EMBL" id="NIJ57604.1"/>
    </source>
</evidence>
<comment type="similarity">
    <text evidence="1">Belongs to the PrpD family.</text>
</comment>
<dbReference type="SUPFAM" id="SSF103378">
    <property type="entry name" value="2-methylcitrate dehydratase PrpD"/>
    <property type="match status" value="1"/>
</dbReference>
<dbReference type="PANTHER" id="PTHR16943">
    <property type="entry name" value="2-METHYLCITRATE DEHYDRATASE-RELATED"/>
    <property type="match status" value="1"/>
</dbReference>
<dbReference type="InterPro" id="IPR036148">
    <property type="entry name" value="MmgE/PrpD_sf"/>
</dbReference>
<dbReference type="InterPro" id="IPR042183">
    <property type="entry name" value="MmgE/PrpD_sf_1"/>
</dbReference>